<feature type="compositionally biased region" description="Basic and acidic residues" evidence="1">
    <location>
        <begin position="166"/>
        <end position="175"/>
    </location>
</feature>
<evidence type="ECO:0000256" key="1">
    <source>
        <dbReference type="SAM" id="MobiDB-lite"/>
    </source>
</evidence>
<feature type="compositionally biased region" description="Pro residues" evidence="1">
    <location>
        <begin position="212"/>
        <end position="221"/>
    </location>
</feature>
<proteinExistence type="predicted"/>
<feature type="region of interest" description="Disordered" evidence="1">
    <location>
        <begin position="1"/>
        <end position="58"/>
    </location>
</feature>
<feature type="compositionally biased region" description="Polar residues" evidence="1">
    <location>
        <begin position="94"/>
        <end position="140"/>
    </location>
</feature>
<gene>
    <name evidence="2" type="ORF">L210DRAFT_2413666</name>
</gene>
<feature type="region of interest" description="Disordered" evidence="1">
    <location>
        <begin position="340"/>
        <end position="361"/>
    </location>
</feature>
<dbReference type="EMBL" id="WHUW01000002">
    <property type="protein sequence ID" value="KAF8450809.1"/>
    <property type="molecule type" value="Genomic_DNA"/>
</dbReference>
<organism evidence="2 3">
    <name type="scientific">Boletus edulis BED1</name>
    <dbReference type="NCBI Taxonomy" id="1328754"/>
    <lineage>
        <taxon>Eukaryota</taxon>
        <taxon>Fungi</taxon>
        <taxon>Dikarya</taxon>
        <taxon>Basidiomycota</taxon>
        <taxon>Agaricomycotina</taxon>
        <taxon>Agaricomycetes</taxon>
        <taxon>Agaricomycetidae</taxon>
        <taxon>Boletales</taxon>
        <taxon>Boletineae</taxon>
        <taxon>Boletaceae</taxon>
        <taxon>Boletoideae</taxon>
        <taxon>Boletus</taxon>
    </lineage>
</organism>
<dbReference type="Proteomes" id="UP001194468">
    <property type="component" value="Unassembled WGS sequence"/>
</dbReference>
<reference evidence="2" key="2">
    <citation type="journal article" date="2020" name="Nat. Commun.">
        <title>Large-scale genome sequencing of mycorrhizal fungi provides insights into the early evolution of symbiotic traits.</title>
        <authorList>
            <person name="Miyauchi S."/>
            <person name="Kiss E."/>
            <person name="Kuo A."/>
            <person name="Drula E."/>
            <person name="Kohler A."/>
            <person name="Sanchez-Garcia M."/>
            <person name="Morin E."/>
            <person name="Andreopoulos B."/>
            <person name="Barry K.W."/>
            <person name="Bonito G."/>
            <person name="Buee M."/>
            <person name="Carver A."/>
            <person name="Chen C."/>
            <person name="Cichocki N."/>
            <person name="Clum A."/>
            <person name="Culley D."/>
            <person name="Crous P.W."/>
            <person name="Fauchery L."/>
            <person name="Girlanda M."/>
            <person name="Hayes R.D."/>
            <person name="Keri Z."/>
            <person name="LaButti K."/>
            <person name="Lipzen A."/>
            <person name="Lombard V."/>
            <person name="Magnuson J."/>
            <person name="Maillard F."/>
            <person name="Murat C."/>
            <person name="Nolan M."/>
            <person name="Ohm R.A."/>
            <person name="Pangilinan J."/>
            <person name="Pereira M.F."/>
            <person name="Perotto S."/>
            <person name="Peter M."/>
            <person name="Pfister S."/>
            <person name="Riley R."/>
            <person name="Sitrit Y."/>
            <person name="Stielow J.B."/>
            <person name="Szollosi G."/>
            <person name="Zifcakova L."/>
            <person name="Stursova M."/>
            <person name="Spatafora J.W."/>
            <person name="Tedersoo L."/>
            <person name="Vaario L.M."/>
            <person name="Yamada A."/>
            <person name="Yan M."/>
            <person name="Wang P."/>
            <person name="Xu J."/>
            <person name="Bruns T."/>
            <person name="Baldrian P."/>
            <person name="Vilgalys R."/>
            <person name="Dunand C."/>
            <person name="Henrissat B."/>
            <person name="Grigoriev I.V."/>
            <person name="Hibbett D."/>
            <person name="Nagy L.G."/>
            <person name="Martin F.M."/>
        </authorList>
    </citation>
    <scope>NUCLEOTIDE SEQUENCE</scope>
    <source>
        <strain evidence="2">BED1</strain>
    </source>
</reference>
<evidence type="ECO:0000313" key="3">
    <source>
        <dbReference type="Proteomes" id="UP001194468"/>
    </source>
</evidence>
<sequence>MPSPTTTITTAPARSQDHHPHKLQSKVVTTDSSHAKQERPQSVARRTPFPSKQAPVSEQLYAKKISHRSSTPIINWFQRKLGGSARARRIPDGNNLNLSQKTVPNTKSYVGATTTPASRPNGRSVSSPWPQVTPATSQRQGALHHHKRSVPSSVSQRRTISLNDVETEHNQSLHSEDDDIVDSSTQRSSLARDSMWSPASALEADEDASLRPLPPSSPPSPALSHSSSSYISHPRTFRSIAASTKPTTVLSIDLPPAGVGHIAQFPVTPVSQISPRHALHARSSSTGTTGGLVGSGTSITFSALPSPQSASHPSSSLAHANHALSSSGLLGHNAHGLQAPLHTAHHPRNNPRPSSPPLDNASVLTLASSAYAIPGARMTIGSMRSTTLFGGGDSISHLGGSVLGDPEGENTSQFLVDDDRLDVDCERDVDASLRALRPRSSRRGSWDSEVSGWSAKILGSGPGLTTGNKSMWTNNSMRISGPVSLEDGDDEKVNGSVVEGGVCAESPSEDRGNALKLENIMTKMYLQRWDGRQVQQL</sequence>
<feature type="compositionally biased region" description="Polar residues" evidence="1">
    <location>
        <begin position="182"/>
        <end position="191"/>
    </location>
</feature>
<reference evidence="2" key="1">
    <citation type="submission" date="2019-10" db="EMBL/GenBank/DDBJ databases">
        <authorList>
            <consortium name="DOE Joint Genome Institute"/>
            <person name="Kuo A."/>
            <person name="Miyauchi S."/>
            <person name="Kiss E."/>
            <person name="Drula E."/>
            <person name="Kohler A."/>
            <person name="Sanchez-Garcia M."/>
            <person name="Andreopoulos B."/>
            <person name="Barry K.W."/>
            <person name="Bonito G."/>
            <person name="Buee M."/>
            <person name="Carver A."/>
            <person name="Chen C."/>
            <person name="Cichocki N."/>
            <person name="Clum A."/>
            <person name="Culley D."/>
            <person name="Crous P.W."/>
            <person name="Fauchery L."/>
            <person name="Girlanda M."/>
            <person name="Hayes R."/>
            <person name="Keri Z."/>
            <person name="LaButti K."/>
            <person name="Lipzen A."/>
            <person name="Lombard V."/>
            <person name="Magnuson J."/>
            <person name="Maillard F."/>
            <person name="Morin E."/>
            <person name="Murat C."/>
            <person name="Nolan M."/>
            <person name="Ohm R."/>
            <person name="Pangilinan J."/>
            <person name="Pereira M."/>
            <person name="Perotto S."/>
            <person name="Peter M."/>
            <person name="Riley R."/>
            <person name="Sitrit Y."/>
            <person name="Stielow B."/>
            <person name="Szollosi G."/>
            <person name="Zifcakova L."/>
            <person name="Stursova M."/>
            <person name="Spatafora J.W."/>
            <person name="Tedersoo L."/>
            <person name="Vaario L.-M."/>
            <person name="Yamada A."/>
            <person name="Yan M."/>
            <person name="Wang P."/>
            <person name="Xu J."/>
            <person name="Bruns T."/>
            <person name="Baldrian P."/>
            <person name="Vilgalys R."/>
            <person name="Henrissat B."/>
            <person name="Grigoriev I.V."/>
            <person name="Hibbett D."/>
            <person name="Nagy L.G."/>
            <person name="Martin F.M."/>
        </authorList>
    </citation>
    <scope>NUCLEOTIDE SEQUENCE</scope>
    <source>
        <strain evidence="2">BED1</strain>
    </source>
</reference>
<comment type="caution">
    <text evidence="2">The sequence shown here is derived from an EMBL/GenBank/DDBJ whole genome shotgun (WGS) entry which is preliminary data.</text>
</comment>
<protein>
    <submittedName>
        <fullName evidence="2">Uncharacterized protein</fullName>
    </submittedName>
</protein>
<evidence type="ECO:0000313" key="2">
    <source>
        <dbReference type="EMBL" id="KAF8450809.1"/>
    </source>
</evidence>
<accession>A0AAD4C6Q9</accession>
<feature type="compositionally biased region" description="Polar residues" evidence="1">
    <location>
        <begin position="150"/>
        <end position="164"/>
    </location>
</feature>
<feature type="region of interest" description="Disordered" evidence="1">
    <location>
        <begin position="299"/>
        <end position="319"/>
    </location>
</feature>
<keyword evidence="3" id="KW-1185">Reference proteome</keyword>
<name>A0AAD4C6Q9_BOLED</name>
<feature type="compositionally biased region" description="Low complexity" evidence="1">
    <location>
        <begin position="1"/>
        <end position="10"/>
    </location>
</feature>
<feature type="region of interest" description="Disordered" evidence="1">
    <location>
        <begin position="87"/>
        <end position="230"/>
    </location>
</feature>
<dbReference type="AlphaFoldDB" id="A0AAD4C6Q9"/>